<evidence type="ECO:0000256" key="3">
    <source>
        <dbReference type="ARBA" id="ARBA00023163"/>
    </source>
</evidence>
<keyword evidence="2" id="KW-0238">DNA-binding</keyword>
<gene>
    <name evidence="5" type="ORF">AVDCRST_MAG56-6894</name>
</gene>
<organism evidence="5">
    <name type="scientific">uncultured Cytophagales bacterium</name>
    <dbReference type="NCBI Taxonomy" id="158755"/>
    <lineage>
        <taxon>Bacteria</taxon>
        <taxon>Pseudomonadati</taxon>
        <taxon>Bacteroidota</taxon>
        <taxon>Sphingobacteriia</taxon>
        <taxon>Sphingobacteriales</taxon>
        <taxon>environmental samples</taxon>
    </lineage>
</organism>
<dbReference type="SUPFAM" id="SSF53822">
    <property type="entry name" value="Periplasmic binding protein-like I"/>
    <property type="match status" value="1"/>
</dbReference>
<name>A0A6J4L213_9SPHI</name>
<evidence type="ECO:0000313" key="5">
    <source>
        <dbReference type="EMBL" id="CAA9320168.1"/>
    </source>
</evidence>
<dbReference type="PANTHER" id="PTHR38445:SF10">
    <property type="entry name" value="GNTR-FAMILY TRANSCRIPTIONAL REGULATOR"/>
    <property type="match status" value="1"/>
</dbReference>
<dbReference type="InterPro" id="IPR028082">
    <property type="entry name" value="Peripla_BP_I"/>
</dbReference>
<dbReference type="InterPro" id="IPR046335">
    <property type="entry name" value="LacI/GalR-like_sensor"/>
</dbReference>
<dbReference type="CDD" id="cd07377">
    <property type="entry name" value="WHTH_GntR"/>
    <property type="match status" value="1"/>
</dbReference>
<dbReference type="Pfam" id="PF00392">
    <property type="entry name" value="GntR"/>
    <property type="match status" value="1"/>
</dbReference>
<feature type="domain" description="HTH gntR-type" evidence="4">
    <location>
        <begin position="20"/>
        <end position="88"/>
    </location>
</feature>
<dbReference type="PANTHER" id="PTHR38445">
    <property type="entry name" value="HTH-TYPE TRANSCRIPTIONAL REPRESSOR YTRA"/>
    <property type="match status" value="1"/>
</dbReference>
<dbReference type="Gene3D" id="1.10.10.10">
    <property type="entry name" value="Winged helix-like DNA-binding domain superfamily/Winged helix DNA-binding domain"/>
    <property type="match status" value="1"/>
</dbReference>
<dbReference type="SUPFAM" id="SSF46785">
    <property type="entry name" value="Winged helix' DNA-binding domain"/>
    <property type="match status" value="1"/>
</dbReference>
<dbReference type="AlphaFoldDB" id="A0A6J4L213"/>
<sequence>MNRFMPQFPVQLYIDEESKVPKYRQIIDSILKDVDTGILLRGQRIPSINELSEEYYLARDTVEKAYNELRQRGIIESVRGKGYYIRSTETEKSLRILMIFNKISAYKKMIYNAFRKTIGPEAVVDLRIHHHNADLLHSFVEGHLGNYGYFVVMPHFYEDMPRAMEVLRKVPPHKLLILDKNIGSLGCEHAAVYQDFALDIYEALESGMDLMVKYHKLILAFPETVPYPPEIVAGFRNFCKAEAFDYEIVSEIEEDTRVQAGEAYVVIEETDLACLIKKCRAEGLTIGKDVGIVSFNDTPLKEILANGITVVSTDHERMGELAARMILERSQAKIRNPYALIRRKSL</sequence>
<dbReference type="InterPro" id="IPR036390">
    <property type="entry name" value="WH_DNA-bd_sf"/>
</dbReference>
<accession>A0A6J4L213</accession>
<dbReference type="SMART" id="SM00345">
    <property type="entry name" value="HTH_GNTR"/>
    <property type="match status" value="1"/>
</dbReference>
<dbReference type="EMBL" id="CADCTQ010000570">
    <property type="protein sequence ID" value="CAA9320168.1"/>
    <property type="molecule type" value="Genomic_DNA"/>
</dbReference>
<dbReference type="GO" id="GO:0003677">
    <property type="term" value="F:DNA binding"/>
    <property type="evidence" value="ECO:0007669"/>
    <property type="project" value="UniProtKB-KW"/>
</dbReference>
<evidence type="ECO:0000256" key="1">
    <source>
        <dbReference type="ARBA" id="ARBA00023015"/>
    </source>
</evidence>
<dbReference type="GO" id="GO:0003700">
    <property type="term" value="F:DNA-binding transcription factor activity"/>
    <property type="evidence" value="ECO:0007669"/>
    <property type="project" value="InterPro"/>
</dbReference>
<dbReference type="Pfam" id="PF13377">
    <property type="entry name" value="Peripla_BP_3"/>
    <property type="match status" value="1"/>
</dbReference>
<keyword evidence="1" id="KW-0805">Transcription regulation</keyword>
<dbReference type="PROSITE" id="PS50949">
    <property type="entry name" value="HTH_GNTR"/>
    <property type="match status" value="1"/>
</dbReference>
<dbReference type="InterPro" id="IPR036388">
    <property type="entry name" value="WH-like_DNA-bd_sf"/>
</dbReference>
<keyword evidence="3" id="KW-0804">Transcription</keyword>
<dbReference type="Gene3D" id="3.40.50.2300">
    <property type="match status" value="1"/>
</dbReference>
<protein>
    <submittedName>
        <fullName evidence="5">Transcriptional regulator of rhamnose utilization, GntR family</fullName>
    </submittedName>
</protein>
<evidence type="ECO:0000259" key="4">
    <source>
        <dbReference type="PROSITE" id="PS50949"/>
    </source>
</evidence>
<evidence type="ECO:0000256" key="2">
    <source>
        <dbReference type="ARBA" id="ARBA00023125"/>
    </source>
</evidence>
<reference evidence="5" key="1">
    <citation type="submission" date="2020-02" db="EMBL/GenBank/DDBJ databases">
        <authorList>
            <person name="Meier V. D."/>
        </authorList>
    </citation>
    <scope>NUCLEOTIDE SEQUENCE</scope>
    <source>
        <strain evidence="5">AVDCRST_MAG56</strain>
    </source>
</reference>
<proteinExistence type="predicted"/>
<dbReference type="InterPro" id="IPR000524">
    <property type="entry name" value="Tscrpt_reg_HTH_GntR"/>
</dbReference>